<keyword evidence="1" id="KW-0812">Transmembrane</keyword>
<feature type="transmembrane region" description="Helical" evidence="1">
    <location>
        <begin position="9"/>
        <end position="27"/>
    </location>
</feature>
<dbReference type="AlphaFoldDB" id="A0A173WCP2"/>
<evidence type="ECO:0000256" key="1">
    <source>
        <dbReference type="SAM" id="Phobius"/>
    </source>
</evidence>
<evidence type="ECO:0000313" key="2">
    <source>
        <dbReference type="EMBL" id="CUN37253.1"/>
    </source>
</evidence>
<accession>A0A173WCP2</accession>
<name>A0A173WCP2_BACUN</name>
<evidence type="ECO:0000313" key="3">
    <source>
        <dbReference type="Proteomes" id="UP000095419"/>
    </source>
</evidence>
<dbReference type="Pfam" id="PF11175">
    <property type="entry name" value="DUF2961"/>
    <property type="match status" value="1"/>
</dbReference>
<reference evidence="2 3" key="1">
    <citation type="submission" date="2015-09" db="EMBL/GenBank/DDBJ databases">
        <authorList>
            <consortium name="Pathogen Informatics"/>
        </authorList>
    </citation>
    <scope>NUCLEOTIDE SEQUENCE [LARGE SCALE GENOMIC DNA]</scope>
    <source>
        <strain evidence="2 3">2789STDY5608791</strain>
    </source>
</reference>
<organism evidence="2 3">
    <name type="scientific">Bacteroides uniformis</name>
    <dbReference type="NCBI Taxonomy" id="820"/>
    <lineage>
        <taxon>Bacteria</taxon>
        <taxon>Pseudomonadati</taxon>
        <taxon>Bacteroidota</taxon>
        <taxon>Bacteroidia</taxon>
        <taxon>Bacteroidales</taxon>
        <taxon>Bacteroidaceae</taxon>
        <taxon>Bacteroides</taxon>
    </lineage>
</organism>
<dbReference type="PROSITE" id="PS51257">
    <property type="entry name" value="PROKAR_LIPOPROTEIN"/>
    <property type="match status" value="1"/>
</dbReference>
<dbReference type="InterPro" id="IPR021345">
    <property type="entry name" value="DUF2961"/>
</dbReference>
<sequence>MIKSLNGRFIVWGGIIMYVFLSCTSIAKKSFDYSSELASLSRLDLLPTFRSNCIVEQISSYDRTGGNDDGFNGTYSYIRKEEGKLVIADLKGPGIINRIWTPTPTNDSLEFYFDGEKNASLRICFQDLFSNKQYPFIEPICGEGVGGFYCYLPIPYKKSCKIVMNGPLMKFYQIQYRNMPGYEIESFSTNLSPKAKSTLKKVCQTWKTFAKSDINTFAQGKSENYQVEELSFSLSPGEEKVFFETKIPGRILGFEINSNQPFQKDISLNAIWDKETIPAINIPLQEFFGYSAEKPSMNSMMIGSESGRHYCFIPCPFDSTAQMKLLYRAGKEESISISTKVYYNTETRDKQNEGKLYAFWHREINPKEGEYYDFLSIKGKGHYIGTIHNAQGLYPGNMVFFEGDDSTYVDGKMRIHGTGSEDYYNGGWYDLPGKWNAAKSLPLHGCLDYHLEAARTGGFRFYTTDKLSFEKEFHMGIEHGMEGNTHPVDYSSVAFYYLKK</sequence>
<keyword evidence="1" id="KW-0472">Membrane</keyword>
<proteinExistence type="predicted"/>
<keyword evidence="1" id="KW-1133">Transmembrane helix</keyword>
<dbReference type="Proteomes" id="UP000095419">
    <property type="component" value="Unassembled WGS sequence"/>
</dbReference>
<gene>
    <name evidence="2" type="ORF">ERS417307_00010</name>
</gene>
<protein>
    <submittedName>
        <fullName evidence="2">Protein of uncharacterized function (DUF2961)</fullName>
    </submittedName>
</protein>
<dbReference type="RefSeq" id="WP_081027239.1">
    <property type="nucleotide sequence ID" value="NZ_CYZF01000001.1"/>
</dbReference>
<dbReference type="Gene3D" id="2.60.120.1390">
    <property type="match status" value="2"/>
</dbReference>
<dbReference type="EMBL" id="CYZF01000001">
    <property type="protein sequence ID" value="CUN37253.1"/>
    <property type="molecule type" value="Genomic_DNA"/>
</dbReference>